<sequence>MQIRELNPAENPRDAAAVVPALEQWRRDYMPDVPAPGKIRLRHWCMNGYQRRTEAVGVFADQDATLAEGMAVVDYDLVHNLDLMTASINVTARGRASGAETALFEAVVRRAAELGRRRLALGMPARMAPAPFVERYGGKLTDTAIISMLDLGAIDREQYAAWAEPSAKNGDYTLVGWTGRCPEELAESFLGVMDAMADQPIGTFEYDWPKYTLDKLRFVEEQLEQAGIRRYTQVALAPDGTVAGFNSIGTYPDEPERVEIWDTGVVREHRGHGLGLRIKAAAALWLLEDRPSTRLVSTFNNDENQWMLAVNRALGYRPLTEFPSYEFAVAD</sequence>
<feature type="domain" description="N-acetyltransferase" evidence="1">
    <location>
        <begin position="183"/>
        <end position="331"/>
    </location>
</feature>
<keyword evidence="3" id="KW-1185">Reference proteome</keyword>
<dbReference type="Proteomes" id="UP000676325">
    <property type="component" value="Unassembled WGS sequence"/>
</dbReference>
<evidence type="ECO:0000313" key="3">
    <source>
        <dbReference type="Proteomes" id="UP000676325"/>
    </source>
</evidence>
<dbReference type="InterPro" id="IPR016181">
    <property type="entry name" value="Acyl_CoA_acyltransferase"/>
</dbReference>
<dbReference type="GO" id="GO:0016747">
    <property type="term" value="F:acyltransferase activity, transferring groups other than amino-acyl groups"/>
    <property type="evidence" value="ECO:0007669"/>
    <property type="project" value="InterPro"/>
</dbReference>
<protein>
    <submittedName>
        <fullName evidence="2">GNAT family N-acetyltransferase</fullName>
    </submittedName>
</protein>
<comment type="caution">
    <text evidence="2">The sequence shown here is derived from an EMBL/GenBank/DDBJ whole genome shotgun (WGS) entry which is preliminary data.</text>
</comment>
<dbReference type="AlphaFoldDB" id="A0A941IFR3"/>
<dbReference type="RefSeq" id="WP_212516487.1">
    <property type="nucleotide sequence ID" value="NZ_JAGSOH010000005.1"/>
</dbReference>
<dbReference type="CDD" id="cd04301">
    <property type="entry name" value="NAT_SF"/>
    <property type="match status" value="1"/>
</dbReference>
<dbReference type="PROSITE" id="PS51186">
    <property type="entry name" value="GNAT"/>
    <property type="match status" value="1"/>
</dbReference>
<gene>
    <name evidence="2" type="ORF">KDK95_03345</name>
</gene>
<dbReference type="EMBL" id="JAGSOH010000005">
    <property type="protein sequence ID" value="MBR7825329.1"/>
    <property type="molecule type" value="Genomic_DNA"/>
</dbReference>
<dbReference type="InterPro" id="IPR000182">
    <property type="entry name" value="GNAT_dom"/>
</dbReference>
<dbReference type="Pfam" id="PF00583">
    <property type="entry name" value="Acetyltransf_1"/>
    <property type="match status" value="1"/>
</dbReference>
<accession>A0A941IFR3</accession>
<evidence type="ECO:0000259" key="1">
    <source>
        <dbReference type="PROSITE" id="PS51186"/>
    </source>
</evidence>
<dbReference type="SUPFAM" id="SSF55729">
    <property type="entry name" value="Acyl-CoA N-acyltransferases (Nat)"/>
    <property type="match status" value="1"/>
</dbReference>
<name>A0A941IFR3_9ACTN</name>
<reference evidence="2" key="1">
    <citation type="submission" date="2021-04" db="EMBL/GenBank/DDBJ databases">
        <title>Genome based classification of Actinospica acidithermotolerans sp. nov., an actinobacterium isolated from an Indonesian hot spring.</title>
        <authorList>
            <person name="Kusuma A.B."/>
            <person name="Putra K.E."/>
            <person name="Nafisah S."/>
            <person name="Loh J."/>
            <person name="Nouioui I."/>
            <person name="Goodfellow M."/>
        </authorList>
    </citation>
    <scope>NUCLEOTIDE SEQUENCE</scope>
    <source>
        <strain evidence="2">MGRD01-02</strain>
    </source>
</reference>
<organism evidence="2 3">
    <name type="scientific">Actinospica acidithermotolerans</name>
    <dbReference type="NCBI Taxonomy" id="2828514"/>
    <lineage>
        <taxon>Bacteria</taxon>
        <taxon>Bacillati</taxon>
        <taxon>Actinomycetota</taxon>
        <taxon>Actinomycetes</taxon>
        <taxon>Catenulisporales</taxon>
        <taxon>Actinospicaceae</taxon>
        <taxon>Actinospica</taxon>
    </lineage>
</organism>
<evidence type="ECO:0000313" key="2">
    <source>
        <dbReference type="EMBL" id="MBR7825329.1"/>
    </source>
</evidence>
<proteinExistence type="predicted"/>
<dbReference type="Gene3D" id="3.40.630.30">
    <property type="match status" value="1"/>
</dbReference>